<proteinExistence type="predicted"/>
<dbReference type="SUPFAM" id="SSF46689">
    <property type="entry name" value="Homeodomain-like"/>
    <property type="match status" value="1"/>
</dbReference>
<evidence type="ECO:0000259" key="14">
    <source>
        <dbReference type="PROSITE" id="PS50090"/>
    </source>
</evidence>
<evidence type="ECO:0000256" key="8">
    <source>
        <dbReference type="ARBA" id="ARBA00023159"/>
    </source>
</evidence>
<keyword evidence="2" id="KW-0217">Developmental protein</keyword>
<evidence type="ECO:0000256" key="12">
    <source>
        <dbReference type="ARBA" id="ARBA00078675"/>
    </source>
</evidence>
<dbReference type="GO" id="GO:0009555">
    <property type="term" value="P:pollen development"/>
    <property type="evidence" value="ECO:0007669"/>
    <property type="project" value="UniProtKB-ARBA"/>
</dbReference>
<dbReference type="PANTHER" id="PTHR47995:SF18">
    <property type="entry name" value="TRANSCRIPTION FACTOR MYB65"/>
    <property type="match status" value="1"/>
</dbReference>
<evidence type="ECO:0000256" key="7">
    <source>
        <dbReference type="ARBA" id="ARBA00023125"/>
    </source>
</evidence>
<keyword evidence="10" id="KW-0539">Nucleus</keyword>
<feature type="domain" description="Myb-like" evidence="14">
    <location>
        <begin position="41"/>
        <end position="90"/>
    </location>
</feature>
<dbReference type="GO" id="GO:0005634">
    <property type="term" value="C:nucleus"/>
    <property type="evidence" value="ECO:0007669"/>
    <property type="project" value="UniProtKB-SubCell"/>
</dbReference>
<dbReference type="GO" id="GO:0009908">
    <property type="term" value="P:flower development"/>
    <property type="evidence" value="ECO:0007669"/>
    <property type="project" value="UniProtKB-KW"/>
</dbReference>
<evidence type="ECO:0000256" key="5">
    <source>
        <dbReference type="ARBA" id="ARBA00023015"/>
    </source>
</evidence>
<reference evidence="16" key="2">
    <citation type="submission" date="2008-12" db="EMBL/GenBank/DDBJ databases">
        <title>Improved gene annotation of the rice (Oryza sativa) genomes.</title>
        <authorList>
            <person name="Wang J."/>
            <person name="Li R."/>
            <person name="Fan W."/>
            <person name="Huang Q."/>
            <person name="Zhang J."/>
            <person name="Zhou Y."/>
            <person name="Hu Y."/>
            <person name="Zi S."/>
            <person name="Li J."/>
            <person name="Ni P."/>
            <person name="Zheng H."/>
            <person name="Zhang Y."/>
            <person name="Zhao M."/>
            <person name="Hao Q."/>
            <person name="McDermott J."/>
            <person name="Samudrala R."/>
            <person name="Kristiansen K."/>
            <person name="Wong G.K.-S."/>
        </authorList>
    </citation>
    <scope>NUCLEOTIDE SEQUENCE</scope>
</reference>
<dbReference type="AlphaFoldDB" id="B9FKW4"/>
<keyword evidence="9" id="KW-0804">Transcription</keyword>
<dbReference type="Pfam" id="PF00249">
    <property type="entry name" value="Myb_DNA-binding"/>
    <property type="match status" value="2"/>
</dbReference>
<dbReference type="FunFam" id="1.10.10.60:FF:000001">
    <property type="entry name" value="MYB-related transcription factor"/>
    <property type="match status" value="1"/>
</dbReference>
<dbReference type="EMBL" id="CM000142">
    <property type="protein sequence ID" value="EEE64188.1"/>
    <property type="molecule type" value="Genomic_DNA"/>
</dbReference>
<feature type="domain" description="HTH myb-type" evidence="15">
    <location>
        <begin position="41"/>
        <end position="90"/>
    </location>
</feature>
<dbReference type="GO" id="GO:0003677">
    <property type="term" value="F:DNA binding"/>
    <property type="evidence" value="ECO:0007669"/>
    <property type="project" value="UniProtKB-KW"/>
</dbReference>
<gene>
    <name evidence="16" type="ORF">OsJ_19020</name>
</gene>
<dbReference type="SMART" id="SM00717">
    <property type="entry name" value="SANT"/>
    <property type="match status" value="2"/>
</dbReference>
<evidence type="ECO:0000256" key="1">
    <source>
        <dbReference type="ARBA" id="ARBA00004123"/>
    </source>
</evidence>
<dbReference type="CDD" id="cd00167">
    <property type="entry name" value="SANT"/>
    <property type="match status" value="2"/>
</dbReference>
<evidence type="ECO:0000256" key="13">
    <source>
        <dbReference type="SAM" id="Coils"/>
    </source>
</evidence>
<organism evidence="16">
    <name type="scientific">Oryza sativa subsp. japonica</name>
    <name type="common">Rice</name>
    <dbReference type="NCBI Taxonomy" id="39947"/>
    <lineage>
        <taxon>Eukaryota</taxon>
        <taxon>Viridiplantae</taxon>
        <taxon>Streptophyta</taxon>
        <taxon>Embryophyta</taxon>
        <taxon>Tracheophyta</taxon>
        <taxon>Spermatophyta</taxon>
        <taxon>Magnoliopsida</taxon>
        <taxon>Liliopsida</taxon>
        <taxon>Poales</taxon>
        <taxon>Poaceae</taxon>
        <taxon>BOP clade</taxon>
        <taxon>Oryzoideae</taxon>
        <taxon>Oryzeae</taxon>
        <taxon>Oryzinae</taxon>
        <taxon>Oryza</taxon>
        <taxon>Oryza sativa</taxon>
    </lineage>
</organism>
<feature type="domain" description="Myb-like" evidence="14">
    <location>
        <begin position="91"/>
        <end position="141"/>
    </location>
</feature>
<dbReference type="InterPro" id="IPR001005">
    <property type="entry name" value="SANT/Myb"/>
</dbReference>
<keyword evidence="3" id="KW-0677">Repeat</keyword>
<dbReference type="PANTHER" id="PTHR47995">
    <property type="entry name" value="TRANSCRIPTION FACTOR MYB33-RELATED"/>
    <property type="match status" value="1"/>
</dbReference>
<dbReference type="PROSITE" id="PS51294">
    <property type="entry name" value="HTH_MYB"/>
    <property type="match status" value="2"/>
</dbReference>
<evidence type="ECO:0000259" key="15">
    <source>
        <dbReference type="PROSITE" id="PS51294"/>
    </source>
</evidence>
<sequence>MHESDSDPDSDRTHWYMSNSDDESFVDKDKDCRRSTVALLLKKGPWTSWEDSILEKYIKKHGERNWKLVQKNTGLLRCGKSCRLRWMNHLRPNLKKGAFSKEEENKIINLHRKMGNKWSRMAADLPGRTDNEIKNYWNTRIKKCKNNRSPLYPANVCNDALNEDQHESADPNVREKLTNNHLEDTTSMYSAPQFSDASISNILDRRLASKDYDSIEDQRNQIEVVAKYEIPLPVLKTTNNDIFPSASIFANHGISNGNLSALSTTDALQMELPLIQFDPNNQFVYSRAYAMHLTNFALLNDQSEELLNDTDVLNYVVMKEELSGGSLSPTINMPCEAHNSMAASNELVREESRRQGAALDEMRARVELRRARVGELLVARRDAARGVDRRREQLQAQIDRVLRLSGAVAAASRRLQDAKEALSGEKARLGDLQRLLRMRQQSMIGQVAALYPVKVFHDLPHGRNLNSNTNGAHRSLSEENGTLPEENGTHLLNVIKLPQIHALTFLGWQIGKQRRKQNDICEKDLQRSAAVLGYAAHAILLIASYLHVPLRYPLHFGGSRSYVSDCLPSAETASIASAERTCINMTDPKLTVYPLFVECQEDDPTKASYAIYLLHKDTEQLLNYIGAESSGRRVFDNLQELIRIIQSDEYVYS</sequence>
<evidence type="ECO:0000256" key="10">
    <source>
        <dbReference type="ARBA" id="ARBA00023242"/>
    </source>
</evidence>
<evidence type="ECO:0000256" key="3">
    <source>
        <dbReference type="ARBA" id="ARBA00022737"/>
    </source>
</evidence>
<keyword evidence="7" id="KW-0238">DNA-binding</keyword>
<comment type="subcellular location">
    <subcellularLocation>
        <location evidence="1">Nucleus</location>
    </subcellularLocation>
</comment>
<evidence type="ECO:0000256" key="4">
    <source>
        <dbReference type="ARBA" id="ARBA00022782"/>
    </source>
</evidence>
<keyword evidence="8" id="KW-0010">Activator</keyword>
<reference evidence="16" key="1">
    <citation type="journal article" date="2005" name="PLoS Biol.">
        <title>The genomes of Oryza sativa: a history of duplications.</title>
        <authorList>
            <person name="Yu J."/>
            <person name="Wang J."/>
            <person name="Lin W."/>
            <person name="Li S."/>
            <person name="Li H."/>
            <person name="Zhou J."/>
            <person name="Ni P."/>
            <person name="Dong W."/>
            <person name="Hu S."/>
            <person name="Zeng C."/>
            <person name="Zhang J."/>
            <person name="Zhang Y."/>
            <person name="Li R."/>
            <person name="Xu Z."/>
            <person name="Li S."/>
            <person name="Li X."/>
            <person name="Zheng H."/>
            <person name="Cong L."/>
            <person name="Lin L."/>
            <person name="Yin J."/>
            <person name="Geng J."/>
            <person name="Li G."/>
            <person name="Shi J."/>
            <person name="Liu J."/>
            <person name="Lv H."/>
            <person name="Li J."/>
            <person name="Wang J."/>
            <person name="Deng Y."/>
            <person name="Ran L."/>
            <person name="Shi X."/>
            <person name="Wang X."/>
            <person name="Wu Q."/>
            <person name="Li C."/>
            <person name="Ren X."/>
            <person name="Wang J."/>
            <person name="Wang X."/>
            <person name="Li D."/>
            <person name="Liu D."/>
            <person name="Zhang X."/>
            <person name="Ji Z."/>
            <person name="Zhao W."/>
            <person name="Sun Y."/>
            <person name="Zhang Z."/>
            <person name="Bao J."/>
            <person name="Han Y."/>
            <person name="Dong L."/>
            <person name="Ji J."/>
            <person name="Chen P."/>
            <person name="Wu S."/>
            <person name="Liu J."/>
            <person name="Xiao Y."/>
            <person name="Bu D."/>
            <person name="Tan J."/>
            <person name="Yang L."/>
            <person name="Ye C."/>
            <person name="Zhang J."/>
            <person name="Xu J."/>
            <person name="Zhou Y."/>
            <person name="Yu Y."/>
            <person name="Zhang B."/>
            <person name="Zhuang S."/>
            <person name="Wei H."/>
            <person name="Liu B."/>
            <person name="Lei M."/>
            <person name="Yu H."/>
            <person name="Li Y."/>
            <person name="Xu H."/>
            <person name="Wei S."/>
            <person name="He X."/>
            <person name="Fang L."/>
            <person name="Zhang Z."/>
            <person name="Zhang Y."/>
            <person name="Huang X."/>
            <person name="Su Z."/>
            <person name="Tong W."/>
            <person name="Li J."/>
            <person name="Tong Z."/>
            <person name="Li S."/>
            <person name="Ye J."/>
            <person name="Wang L."/>
            <person name="Fang L."/>
            <person name="Lei T."/>
            <person name="Chen C."/>
            <person name="Chen H."/>
            <person name="Xu Z."/>
            <person name="Li H."/>
            <person name="Huang H."/>
            <person name="Zhang F."/>
            <person name="Xu H."/>
            <person name="Li N."/>
            <person name="Zhao C."/>
            <person name="Li S."/>
            <person name="Dong L."/>
            <person name="Huang Y."/>
            <person name="Li L."/>
            <person name="Xi Y."/>
            <person name="Qi Q."/>
            <person name="Li W."/>
            <person name="Zhang B."/>
            <person name="Hu W."/>
            <person name="Zhang Y."/>
            <person name="Tian X."/>
            <person name="Jiao Y."/>
            <person name="Liang X."/>
            <person name="Jin J."/>
            <person name="Gao L."/>
            <person name="Zheng W."/>
            <person name="Hao B."/>
            <person name="Liu S."/>
            <person name="Wang W."/>
            <person name="Yuan L."/>
            <person name="Cao M."/>
            <person name="McDermott J."/>
            <person name="Samudrala R."/>
            <person name="Wang J."/>
            <person name="Wong G.K."/>
            <person name="Yang H."/>
        </authorList>
    </citation>
    <scope>NUCLEOTIDE SEQUENCE [LARGE SCALE GENOMIC DNA]</scope>
</reference>
<feature type="domain" description="HTH myb-type" evidence="15">
    <location>
        <begin position="91"/>
        <end position="145"/>
    </location>
</feature>
<name>B9FKW4_ORYSJ</name>
<dbReference type="Gene3D" id="1.10.10.60">
    <property type="entry name" value="Homeodomain-like"/>
    <property type="match status" value="2"/>
</dbReference>
<dbReference type="InterPro" id="IPR017930">
    <property type="entry name" value="Myb_dom"/>
</dbReference>
<protein>
    <recommendedName>
        <fullName evidence="11">Transcription factor GAMYB</fullName>
    </recommendedName>
    <alternativeName>
        <fullName evidence="12">OsGAMyb</fullName>
    </alternativeName>
</protein>
<keyword evidence="6" id="KW-0287">Flowering</keyword>
<dbReference type="FunFam" id="1.10.10.60:FF:000119">
    <property type="entry name" value="Transcription factor GAMYB"/>
    <property type="match status" value="1"/>
</dbReference>
<evidence type="ECO:0000256" key="2">
    <source>
        <dbReference type="ARBA" id="ARBA00022473"/>
    </source>
</evidence>
<evidence type="ECO:0000313" key="16">
    <source>
        <dbReference type="EMBL" id="EEE64188.1"/>
    </source>
</evidence>
<evidence type="ECO:0000256" key="9">
    <source>
        <dbReference type="ARBA" id="ARBA00023163"/>
    </source>
</evidence>
<dbReference type="Proteomes" id="UP000007752">
    <property type="component" value="Chromosome 5"/>
</dbReference>
<evidence type="ECO:0000256" key="11">
    <source>
        <dbReference type="ARBA" id="ARBA00071221"/>
    </source>
</evidence>
<keyword evidence="4" id="KW-0221">Differentiation</keyword>
<keyword evidence="13" id="KW-0175">Coiled coil</keyword>
<accession>B9FKW4</accession>
<keyword evidence="5" id="KW-0805">Transcription regulation</keyword>
<feature type="coiled-coil region" evidence="13">
    <location>
        <begin position="408"/>
        <end position="435"/>
    </location>
</feature>
<dbReference type="PROSITE" id="PS50090">
    <property type="entry name" value="MYB_LIKE"/>
    <property type="match status" value="2"/>
</dbReference>
<evidence type="ECO:0000256" key="6">
    <source>
        <dbReference type="ARBA" id="ARBA00023089"/>
    </source>
</evidence>
<dbReference type="InterPro" id="IPR009057">
    <property type="entry name" value="Homeodomain-like_sf"/>
</dbReference>
<dbReference type="GO" id="GO:0030154">
    <property type="term" value="P:cell differentiation"/>
    <property type="evidence" value="ECO:0007669"/>
    <property type="project" value="UniProtKB-KW"/>
</dbReference>